<dbReference type="EMBL" id="JBHUKR010000022">
    <property type="protein sequence ID" value="MFD2421520.1"/>
    <property type="molecule type" value="Genomic_DNA"/>
</dbReference>
<comment type="caution">
    <text evidence="1">The sequence shown here is derived from an EMBL/GenBank/DDBJ whole genome shotgun (WGS) entry which is preliminary data.</text>
</comment>
<name>A0ABW5G3J4_9PSEU</name>
<evidence type="ECO:0000313" key="2">
    <source>
        <dbReference type="Proteomes" id="UP001597417"/>
    </source>
</evidence>
<organism evidence="1 2">
    <name type="scientific">Amycolatopsis pigmentata</name>
    <dbReference type="NCBI Taxonomy" id="450801"/>
    <lineage>
        <taxon>Bacteria</taxon>
        <taxon>Bacillati</taxon>
        <taxon>Actinomycetota</taxon>
        <taxon>Actinomycetes</taxon>
        <taxon>Pseudonocardiales</taxon>
        <taxon>Pseudonocardiaceae</taxon>
        <taxon>Amycolatopsis</taxon>
    </lineage>
</organism>
<dbReference type="RefSeq" id="WP_378270154.1">
    <property type="nucleotide sequence ID" value="NZ_JBHUKR010000022.1"/>
</dbReference>
<proteinExistence type="predicted"/>
<accession>A0ABW5G3J4</accession>
<evidence type="ECO:0000313" key="1">
    <source>
        <dbReference type="EMBL" id="MFD2421520.1"/>
    </source>
</evidence>
<gene>
    <name evidence="1" type="ORF">ACFSXZ_34840</name>
</gene>
<keyword evidence="2" id="KW-1185">Reference proteome</keyword>
<protein>
    <submittedName>
        <fullName evidence="1">Uncharacterized protein</fullName>
    </submittedName>
</protein>
<reference evidence="2" key="1">
    <citation type="journal article" date="2019" name="Int. J. Syst. Evol. Microbiol.">
        <title>The Global Catalogue of Microorganisms (GCM) 10K type strain sequencing project: providing services to taxonomists for standard genome sequencing and annotation.</title>
        <authorList>
            <consortium name="The Broad Institute Genomics Platform"/>
            <consortium name="The Broad Institute Genome Sequencing Center for Infectious Disease"/>
            <person name="Wu L."/>
            <person name="Ma J."/>
        </authorList>
    </citation>
    <scope>NUCLEOTIDE SEQUENCE [LARGE SCALE GENOMIC DNA]</scope>
    <source>
        <strain evidence="2">CGMCC 4.7645</strain>
    </source>
</reference>
<dbReference type="Proteomes" id="UP001597417">
    <property type="component" value="Unassembled WGS sequence"/>
</dbReference>
<sequence>MDEDYFRSIRQWLRAESVFSPDALRETGAEAECPPLIPVPRAPSE</sequence>